<gene>
    <name evidence="1" type="ORF">M8818_002632</name>
</gene>
<comment type="caution">
    <text evidence="1">The sequence shown here is derived from an EMBL/GenBank/DDBJ whole genome shotgun (WGS) entry which is preliminary data.</text>
</comment>
<evidence type="ECO:0000313" key="1">
    <source>
        <dbReference type="EMBL" id="KAK8213333.1"/>
    </source>
</evidence>
<evidence type="ECO:0000313" key="2">
    <source>
        <dbReference type="Proteomes" id="UP001320706"/>
    </source>
</evidence>
<organism evidence="1 2">
    <name type="scientific">Zalaria obscura</name>
    <dbReference type="NCBI Taxonomy" id="2024903"/>
    <lineage>
        <taxon>Eukaryota</taxon>
        <taxon>Fungi</taxon>
        <taxon>Dikarya</taxon>
        <taxon>Ascomycota</taxon>
        <taxon>Pezizomycotina</taxon>
        <taxon>Dothideomycetes</taxon>
        <taxon>Dothideomycetidae</taxon>
        <taxon>Dothideales</taxon>
        <taxon>Zalariaceae</taxon>
        <taxon>Zalaria</taxon>
    </lineage>
</organism>
<proteinExistence type="predicted"/>
<keyword evidence="2" id="KW-1185">Reference proteome</keyword>
<dbReference type="Proteomes" id="UP001320706">
    <property type="component" value="Unassembled WGS sequence"/>
</dbReference>
<sequence length="330" mass="37558">MDMQAKAIYRRVHFIVVNGYPLETDEKVEDGTHILSTHEIKCMTMRGFFKKLKCKVHRLDNETIPDGDALKAYIAGVCDKRSQSDLMIIYYDGKGFLDSKSYWWQLGRPNNIVDAEDLILGFEGTKRDVLFILDCYVPDKNNKWNRTDGCTEVFARSANPETTDGYNENICLTYRLVLNLRPLLKCGKDSTKAQAKRRGSTKDKLPHRNKDFSLAMLLSKDQKLRTAPLSIYLNQRLNARRIRIDAEQLKAGKIIFNSGARKRIVVTQADGETIPTTVEDEGLTNYDEDEAISIGAGEDAHHETDPTQRNPGLSEKYGSYPDRYLPPPPF</sequence>
<accession>A0ACC3SGF8</accession>
<name>A0ACC3SGF8_9PEZI</name>
<protein>
    <submittedName>
        <fullName evidence="1">Uncharacterized protein</fullName>
    </submittedName>
</protein>
<dbReference type="EMBL" id="JAMKPW020000011">
    <property type="protein sequence ID" value="KAK8213333.1"/>
    <property type="molecule type" value="Genomic_DNA"/>
</dbReference>
<reference evidence="1" key="1">
    <citation type="submission" date="2024-02" db="EMBL/GenBank/DDBJ databases">
        <title>Metagenome Assembled Genome of Zalaria obscura JY119.</title>
        <authorList>
            <person name="Vighnesh L."/>
            <person name="Jagadeeshwari U."/>
            <person name="Venkata Ramana C."/>
            <person name="Sasikala C."/>
        </authorList>
    </citation>
    <scope>NUCLEOTIDE SEQUENCE</scope>
    <source>
        <strain evidence="1">JY119</strain>
    </source>
</reference>